<organism evidence="4 5">
    <name type="scientific">Octopus sinensis</name>
    <name type="common">East Asian common octopus</name>
    <dbReference type="NCBI Taxonomy" id="2607531"/>
    <lineage>
        <taxon>Eukaryota</taxon>
        <taxon>Metazoa</taxon>
        <taxon>Spiralia</taxon>
        <taxon>Lophotrochozoa</taxon>
        <taxon>Mollusca</taxon>
        <taxon>Cephalopoda</taxon>
        <taxon>Coleoidea</taxon>
        <taxon>Octopodiformes</taxon>
        <taxon>Octopoda</taxon>
        <taxon>Incirrata</taxon>
        <taxon>Octopodidae</taxon>
        <taxon>Octopus</taxon>
    </lineage>
</organism>
<dbReference type="RefSeq" id="XP_036355746.1">
    <property type="nucleotide sequence ID" value="XM_036499853.1"/>
</dbReference>
<evidence type="ECO:0000256" key="2">
    <source>
        <dbReference type="ARBA" id="ARBA00023013"/>
    </source>
</evidence>
<dbReference type="GO" id="GO:0004861">
    <property type="term" value="F:cyclin-dependent protein serine/threonine kinase inhibitor activity"/>
    <property type="evidence" value="ECO:0007669"/>
    <property type="project" value="InterPro"/>
</dbReference>
<evidence type="ECO:0000259" key="3">
    <source>
        <dbReference type="Pfam" id="PF02234"/>
    </source>
</evidence>
<dbReference type="Pfam" id="PF02234">
    <property type="entry name" value="CDI"/>
    <property type="match status" value="1"/>
</dbReference>
<sequence>MSKVAVKRPAQYCLTFDDDNCRPKRFDSNIATERDTGRQYEQDFNNNIYKKALEDLIVAELKKKLEEEARRFKKKWNYDLTDQKFLSGDYCWEAKSAKSFPISYAKHCFYSYYGAQPLYLNSDESGVEPDCNSKSYDNNDSGTVTPQQTTTVTTTDVLSSNDEIATETLTNTNDTRSIGNPVTTICNENAENADGSLRLIPIICYKPRDSEGDILDRQRPN</sequence>
<keyword evidence="4" id="KW-1185">Reference proteome</keyword>
<evidence type="ECO:0000313" key="4">
    <source>
        <dbReference type="Proteomes" id="UP000515154"/>
    </source>
</evidence>
<gene>
    <name evidence="5" type="primary">LOC118761713</name>
</gene>
<dbReference type="KEGG" id="osn:118761713"/>
<dbReference type="InterPro" id="IPR003175">
    <property type="entry name" value="CDI_dom"/>
</dbReference>
<name>A0A7E6EJH7_9MOLL</name>
<accession>A0A7E6EJH7</accession>
<protein>
    <submittedName>
        <fullName evidence="5">Uncharacterized protein LOC118761713</fullName>
    </submittedName>
</protein>
<reference evidence="5" key="1">
    <citation type="submission" date="2025-08" db="UniProtKB">
        <authorList>
            <consortium name="RefSeq"/>
        </authorList>
    </citation>
    <scope>IDENTIFICATION</scope>
</reference>
<evidence type="ECO:0000256" key="1">
    <source>
        <dbReference type="ARBA" id="ARBA00006726"/>
    </source>
</evidence>
<dbReference type="GO" id="GO:0005634">
    <property type="term" value="C:nucleus"/>
    <property type="evidence" value="ECO:0007669"/>
    <property type="project" value="InterPro"/>
</dbReference>
<dbReference type="InterPro" id="IPR044898">
    <property type="entry name" value="CDI_dom_sf"/>
</dbReference>
<evidence type="ECO:0000313" key="5">
    <source>
        <dbReference type="RefSeq" id="XP_036355746.1"/>
    </source>
</evidence>
<feature type="domain" description="Cyclin-dependent kinase inhibitor" evidence="3">
    <location>
        <begin position="59"/>
        <end position="93"/>
    </location>
</feature>
<dbReference type="AlphaFoldDB" id="A0A7E6EJH7"/>
<dbReference type="Gene3D" id="4.10.365.10">
    <property type="entry name" value="p27"/>
    <property type="match status" value="1"/>
</dbReference>
<proteinExistence type="inferred from homology"/>
<dbReference type="Proteomes" id="UP000515154">
    <property type="component" value="Unplaced"/>
</dbReference>
<comment type="similarity">
    <text evidence="1">Belongs to the CDI family.</text>
</comment>
<keyword evidence="2" id="KW-0649">Protein kinase inhibitor</keyword>
<dbReference type="GO" id="GO:0051726">
    <property type="term" value="P:regulation of cell cycle"/>
    <property type="evidence" value="ECO:0007669"/>
    <property type="project" value="InterPro"/>
</dbReference>